<evidence type="ECO:0000256" key="3">
    <source>
        <dbReference type="ARBA" id="ARBA00005842"/>
    </source>
</evidence>
<dbReference type="EC" id="2.5.1.75" evidence="10"/>
<dbReference type="PATRIC" id="fig|1191523.3.peg.772"/>
<dbReference type="PANTHER" id="PTHR11088:SF60">
    <property type="entry name" value="TRNA DIMETHYLALLYLTRANSFERASE"/>
    <property type="match status" value="1"/>
</dbReference>
<keyword evidence="15" id="KW-1185">Reference proteome</keyword>
<sequence>MKYNLITVLGPTAAGKTRLAAQLAHRFNGEIISADSRQVYRSLNIGTGKDLDDYIVNGKQIKYHLIDVVEPTEEFNLYSFNRMFYRAYEEIVRNNKIPFLAGGTPLYIHSILKGYKLGKADFSRYEELNKLTDEDLKSLLLKVSPKLHNTTDLSNRDRMIKAIIVKNAAEEPAVIKIDSLVIGIKYERNEIKKRITERLKKRLKEGMIEEAKELIKSGLTYEKLEFFGLEYKYLSLYLKGELNYNDMFQKLNSAIHNFAKRQMTWYRKMEREGIEIFWLDGADVEKATEIIKEYYFNE</sequence>
<evidence type="ECO:0000256" key="1">
    <source>
        <dbReference type="ARBA" id="ARBA00001946"/>
    </source>
</evidence>
<feature type="site" description="Interaction with substrate tRNA" evidence="10">
    <location>
        <position position="124"/>
    </location>
</feature>
<evidence type="ECO:0000256" key="13">
    <source>
        <dbReference type="RuleBase" id="RU003785"/>
    </source>
</evidence>
<proteinExistence type="inferred from homology"/>
<dbReference type="HOGENOM" id="CLU_032616_0_1_10"/>
<dbReference type="STRING" id="1191523.MROS_0738"/>
<dbReference type="InterPro" id="IPR027417">
    <property type="entry name" value="P-loop_NTPase"/>
</dbReference>
<dbReference type="OrthoDB" id="9776390at2"/>
<dbReference type="Pfam" id="PF01715">
    <property type="entry name" value="IPPT"/>
    <property type="match status" value="1"/>
</dbReference>
<dbReference type="EMBL" id="CP003557">
    <property type="protein sequence ID" value="AFN73980.1"/>
    <property type="molecule type" value="Genomic_DNA"/>
</dbReference>
<feature type="binding site" evidence="10">
    <location>
        <begin position="10"/>
        <end position="17"/>
    </location>
    <ligand>
        <name>ATP</name>
        <dbReference type="ChEBI" id="CHEBI:30616"/>
    </ligand>
</feature>
<evidence type="ECO:0000256" key="11">
    <source>
        <dbReference type="RuleBase" id="RU003783"/>
    </source>
</evidence>
<comment type="catalytic activity">
    <reaction evidence="9 10 11">
        <text>adenosine(37) in tRNA + dimethylallyl diphosphate = N(6)-dimethylallyladenosine(37) in tRNA + diphosphate</text>
        <dbReference type="Rhea" id="RHEA:26482"/>
        <dbReference type="Rhea" id="RHEA-COMP:10162"/>
        <dbReference type="Rhea" id="RHEA-COMP:10375"/>
        <dbReference type="ChEBI" id="CHEBI:33019"/>
        <dbReference type="ChEBI" id="CHEBI:57623"/>
        <dbReference type="ChEBI" id="CHEBI:74411"/>
        <dbReference type="ChEBI" id="CHEBI:74415"/>
        <dbReference type="EC" id="2.5.1.75"/>
    </reaction>
</comment>
<comment type="similarity">
    <text evidence="3 10 13">Belongs to the IPP transferase family.</text>
</comment>
<comment type="caution">
    <text evidence="10">Lacks conserved residue(s) required for the propagation of feature annotation.</text>
</comment>
<feature type="site" description="Interaction with substrate tRNA" evidence="10">
    <location>
        <position position="104"/>
    </location>
</feature>
<evidence type="ECO:0000256" key="10">
    <source>
        <dbReference type="HAMAP-Rule" id="MF_00185"/>
    </source>
</evidence>
<dbReference type="RefSeq" id="WP_014855416.1">
    <property type="nucleotide sequence ID" value="NC_018178.1"/>
</dbReference>
<feature type="region of interest" description="Interaction with substrate tRNA" evidence="10">
    <location>
        <begin position="35"/>
        <end position="38"/>
    </location>
</feature>
<evidence type="ECO:0000256" key="7">
    <source>
        <dbReference type="ARBA" id="ARBA00022840"/>
    </source>
</evidence>
<keyword evidence="7 10" id="KW-0067">ATP-binding</keyword>
<dbReference type="NCBIfam" id="TIGR00174">
    <property type="entry name" value="miaA"/>
    <property type="match status" value="1"/>
</dbReference>
<accession>I6Z4C7</accession>
<dbReference type="SUPFAM" id="SSF52540">
    <property type="entry name" value="P-loop containing nucleoside triphosphate hydrolases"/>
    <property type="match status" value="2"/>
</dbReference>
<evidence type="ECO:0000256" key="5">
    <source>
        <dbReference type="ARBA" id="ARBA00022694"/>
    </source>
</evidence>
<organism evidence="14 15">
    <name type="scientific">Melioribacter roseus (strain DSM 23840 / JCM 17771 / VKM B-2668 / P3M-2)</name>
    <dbReference type="NCBI Taxonomy" id="1191523"/>
    <lineage>
        <taxon>Bacteria</taxon>
        <taxon>Pseudomonadati</taxon>
        <taxon>Ignavibacteriota</taxon>
        <taxon>Ignavibacteria</taxon>
        <taxon>Ignavibacteriales</taxon>
        <taxon>Melioribacteraceae</taxon>
        <taxon>Melioribacter</taxon>
    </lineage>
</organism>
<keyword evidence="4 10" id="KW-0808">Transferase</keyword>
<comment type="function">
    <text evidence="2 10 12">Catalyzes the transfer of a dimethylallyl group onto the adenine at position 37 in tRNAs that read codons beginning with uridine, leading to the formation of N6-(dimethylallyl)adenosine (i(6)A).</text>
</comment>
<evidence type="ECO:0000256" key="2">
    <source>
        <dbReference type="ARBA" id="ARBA00003213"/>
    </source>
</evidence>
<keyword evidence="5 10" id="KW-0819">tRNA processing</keyword>
<dbReference type="PANTHER" id="PTHR11088">
    <property type="entry name" value="TRNA DIMETHYLALLYLTRANSFERASE"/>
    <property type="match status" value="1"/>
</dbReference>
<evidence type="ECO:0000256" key="8">
    <source>
        <dbReference type="ARBA" id="ARBA00022842"/>
    </source>
</evidence>
<name>I6Z4C7_MELRP</name>
<dbReference type="AlphaFoldDB" id="I6Z4C7"/>
<dbReference type="KEGG" id="mro:MROS_0738"/>
<evidence type="ECO:0000313" key="14">
    <source>
        <dbReference type="EMBL" id="AFN73980.1"/>
    </source>
</evidence>
<evidence type="ECO:0000313" key="15">
    <source>
        <dbReference type="Proteomes" id="UP000009011"/>
    </source>
</evidence>
<dbReference type="Gene3D" id="3.40.50.300">
    <property type="entry name" value="P-loop containing nucleotide triphosphate hydrolases"/>
    <property type="match status" value="1"/>
</dbReference>
<dbReference type="eggNOG" id="COG0324">
    <property type="taxonomic scope" value="Bacteria"/>
</dbReference>
<reference evidence="14 15" key="1">
    <citation type="journal article" date="2013" name="PLoS ONE">
        <title>Genomic analysis of Melioribacter roseus, facultatively anaerobic organotrophic bacterium representing a novel deep lineage within Bacteriodetes/Chlorobi group.</title>
        <authorList>
            <person name="Kadnikov V.V."/>
            <person name="Mardanov A.V."/>
            <person name="Podosokorskaya O.A."/>
            <person name="Gavrilov S.N."/>
            <person name="Kublanov I.V."/>
            <person name="Beletsky A.V."/>
            <person name="Bonch-Osmolovskaya E.A."/>
            <person name="Ravin N.V."/>
        </authorList>
    </citation>
    <scope>NUCLEOTIDE SEQUENCE [LARGE SCALE GENOMIC DNA]</scope>
    <source>
        <strain evidence="15">JCM 17771 / P3M-2</strain>
    </source>
</reference>
<evidence type="ECO:0000256" key="12">
    <source>
        <dbReference type="RuleBase" id="RU003784"/>
    </source>
</evidence>
<comment type="subunit">
    <text evidence="10">Monomer.</text>
</comment>
<evidence type="ECO:0000256" key="4">
    <source>
        <dbReference type="ARBA" id="ARBA00022679"/>
    </source>
</evidence>
<feature type="binding site" evidence="10">
    <location>
        <begin position="12"/>
        <end position="17"/>
    </location>
    <ligand>
        <name>substrate</name>
    </ligand>
</feature>
<keyword evidence="6 10" id="KW-0547">Nucleotide-binding</keyword>
<dbReference type="GO" id="GO:0052381">
    <property type="term" value="F:tRNA dimethylallyltransferase activity"/>
    <property type="evidence" value="ECO:0007669"/>
    <property type="project" value="UniProtKB-UniRule"/>
</dbReference>
<dbReference type="HAMAP" id="MF_00185">
    <property type="entry name" value="IPP_trans"/>
    <property type="match status" value="1"/>
</dbReference>
<evidence type="ECO:0000256" key="6">
    <source>
        <dbReference type="ARBA" id="ARBA00022741"/>
    </source>
</evidence>
<gene>
    <name evidence="10" type="primary">miaA</name>
    <name evidence="14" type="ordered locus">MROS_0738</name>
</gene>
<dbReference type="GO" id="GO:0005524">
    <property type="term" value="F:ATP binding"/>
    <property type="evidence" value="ECO:0007669"/>
    <property type="project" value="UniProtKB-UniRule"/>
</dbReference>
<protein>
    <recommendedName>
        <fullName evidence="10">tRNA dimethylallyltransferase</fullName>
        <ecNumber evidence="10">2.5.1.75</ecNumber>
    </recommendedName>
    <alternativeName>
        <fullName evidence="10">Dimethylallyl diphosphate:tRNA dimethylallyltransferase</fullName>
        <shortName evidence="10">DMAPP:tRNA dimethylallyltransferase</shortName>
        <shortName evidence="10">DMATase</shortName>
    </alternativeName>
    <alternativeName>
        <fullName evidence="10">Isopentenyl-diphosphate:tRNA isopentenyltransferase</fullName>
        <shortName evidence="10">IPP transferase</shortName>
        <shortName evidence="10">IPPT</shortName>
        <shortName evidence="10">IPTase</shortName>
    </alternativeName>
</protein>
<comment type="cofactor">
    <cofactor evidence="1 10">
        <name>Mg(2+)</name>
        <dbReference type="ChEBI" id="CHEBI:18420"/>
    </cofactor>
</comment>
<dbReference type="Proteomes" id="UP000009011">
    <property type="component" value="Chromosome"/>
</dbReference>
<dbReference type="InterPro" id="IPR018022">
    <property type="entry name" value="IPT"/>
</dbReference>
<dbReference type="GO" id="GO:0006400">
    <property type="term" value="P:tRNA modification"/>
    <property type="evidence" value="ECO:0007669"/>
    <property type="project" value="TreeGrafter"/>
</dbReference>
<dbReference type="InterPro" id="IPR039657">
    <property type="entry name" value="Dimethylallyltransferase"/>
</dbReference>
<evidence type="ECO:0000256" key="9">
    <source>
        <dbReference type="ARBA" id="ARBA00049563"/>
    </source>
</evidence>
<keyword evidence="8 10" id="KW-0460">Magnesium</keyword>